<evidence type="ECO:0000313" key="1">
    <source>
        <dbReference type="EMBL" id="PKU33251.1"/>
    </source>
</evidence>
<gene>
    <name evidence="1" type="ORF">llap_16445</name>
</gene>
<dbReference type="AlphaFoldDB" id="A0A2I0THJ0"/>
<reference evidence="2" key="1">
    <citation type="submission" date="2017-11" db="EMBL/GenBank/DDBJ databases">
        <authorList>
            <person name="Lima N.C."/>
            <person name="Parody-Merino A.M."/>
            <person name="Battley P.F."/>
            <person name="Fidler A.E."/>
            <person name="Prosdocimi F."/>
        </authorList>
    </citation>
    <scope>NUCLEOTIDE SEQUENCE [LARGE SCALE GENOMIC DNA]</scope>
</reference>
<organism evidence="1 2">
    <name type="scientific">Limosa lapponica baueri</name>
    <dbReference type="NCBI Taxonomy" id="1758121"/>
    <lineage>
        <taxon>Eukaryota</taxon>
        <taxon>Metazoa</taxon>
        <taxon>Chordata</taxon>
        <taxon>Craniata</taxon>
        <taxon>Vertebrata</taxon>
        <taxon>Euteleostomi</taxon>
        <taxon>Archelosauria</taxon>
        <taxon>Archosauria</taxon>
        <taxon>Dinosauria</taxon>
        <taxon>Saurischia</taxon>
        <taxon>Theropoda</taxon>
        <taxon>Coelurosauria</taxon>
        <taxon>Aves</taxon>
        <taxon>Neognathae</taxon>
        <taxon>Neoaves</taxon>
        <taxon>Charadriiformes</taxon>
        <taxon>Scolopacidae</taxon>
        <taxon>Limosa</taxon>
    </lineage>
</organism>
<name>A0A2I0THJ0_LIMLA</name>
<evidence type="ECO:0000313" key="2">
    <source>
        <dbReference type="Proteomes" id="UP000233556"/>
    </source>
</evidence>
<dbReference type="EMBL" id="KZ510296">
    <property type="protein sequence ID" value="PKU33251.1"/>
    <property type="molecule type" value="Genomic_DNA"/>
</dbReference>
<keyword evidence="2" id="KW-1185">Reference proteome</keyword>
<reference evidence="2" key="2">
    <citation type="submission" date="2017-12" db="EMBL/GenBank/DDBJ databases">
        <title>Genome sequence of the Bar-tailed Godwit (Limosa lapponica baueri).</title>
        <authorList>
            <person name="Lima N.C.B."/>
            <person name="Parody-Merino A.M."/>
            <person name="Battley P.F."/>
            <person name="Fidler A.E."/>
            <person name="Prosdocimi F."/>
        </authorList>
    </citation>
    <scope>NUCLEOTIDE SEQUENCE [LARGE SCALE GENOMIC DNA]</scope>
</reference>
<protein>
    <submittedName>
        <fullName evidence="1">Uncharacterized protein</fullName>
    </submittedName>
</protein>
<sequence length="158" mass="17999">MNIPSELQVSWLTGLHFLGSIVTSVKDVFNVFRELYISGRSKVSLRSCWLKKGPTAISDQMDFVCMVAQLQCNPGSTDEQQHYIRERDQKRVNARGLLTCRVMTVTLESEFNWQQTYFEGTFLMRSVEVTGCGHVKAALGCVRMLWGTSEPAKWAQLR</sequence>
<proteinExistence type="predicted"/>
<dbReference type="Proteomes" id="UP000233556">
    <property type="component" value="Unassembled WGS sequence"/>
</dbReference>
<accession>A0A2I0THJ0</accession>